<dbReference type="Gene3D" id="1.25.40.10">
    <property type="entry name" value="Tetratricopeptide repeat domain"/>
    <property type="match status" value="1"/>
</dbReference>
<dbReference type="AlphaFoldDB" id="A0AAE3L0T2"/>
<dbReference type="InterPro" id="IPR018704">
    <property type="entry name" value="SecYEG/CpoB_TPR"/>
</dbReference>
<evidence type="ECO:0000256" key="8">
    <source>
        <dbReference type="ARBA" id="ARBA00024235"/>
    </source>
</evidence>
<dbReference type="SUPFAM" id="SSF48452">
    <property type="entry name" value="TPR-like"/>
    <property type="match status" value="1"/>
</dbReference>
<dbReference type="Proteomes" id="UP001204445">
    <property type="component" value="Unassembled WGS sequence"/>
</dbReference>
<comment type="caution">
    <text evidence="11">The sequence shown here is derived from an EMBL/GenBank/DDBJ whole genome shotgun (WGS) entry which is preliminary data.</text>
</comment>
<dbReference type="Pfam" id="PF09976">
    <property type="entry name" value="TPR_21"/>
    <property type="match status" value="1"/>
</dbReference>
<evidence type="ECO:0000256" key="1">
    <source>
        <dbReference type="ARBA" id="ARBA00004401"/>
    </source>
</evidence>
<evidence type="ECO:0000256" key="4">
    <source>
        <dbReference type="ARBA" id="ARBA00022989"/>
    </source>
</evidence>
<evidence type="ECO:0000256" key="5">
    <source>
        <dbReference type="ARBA" id="ARBA00023136"/>
    </source>
</evidence>
<dbReference type="InterPro" id="IPR026039">
    <property type="entry name" value="YfgM"/>
</dbReference>
<evidence type="ECO:0000259" key="10">
    <source>
        <dbReference type="Pfam" id="PF09976"/>
    </source>
</evidence>
<keyword evidence="3 9" id="KW-0812">Transmembrane</keyword>
<dbReference type="GO" id="GO:0005886">
    <property type="term" value="C:plasma membrane"/>
    <property type="evidence" value="ECO:0007669"/>
    <property type="project" value="UniProtKB-SubCell"/>
</dbReference>
<gene>
    <name evidence="11" type="ORF">J2T55_000118</name>
</gene>
<dbReference type="PANTHER" id="PTHR38035:SF1">
    <property type="entry name" value="ANCILLARY SECYEG TRANSLOCON SUBUNIT"/>
    <property type="match status" value="1"/>
</dbReference>
<evidence type="ECO:0000256" key="7">
    <source>
        <dbReference type="ARBA" id="ARBA00024197"/>
    </source>
</evidence>
<dbReference type="GO" id="GO:0044877">
    <property type="term" value="F:protein-containing complex binding"/>
    <property type="evidence" value="ECO:0007669"/>
    <property type="project" value="InterPro"/>
</dbReference>
<dbReference type="RefSeq" id="WP_259053475.1">
    <property type="nucleotide sequence ID" value="NZ_JANUCT010000001.1"/>
</dbReference>
<dbReference type="PANTHER" id="PTHR38035">
    <property type="entry name" value="UPF0070 PROTEIN YFGM"/>
    <property type="match status" value="1"/>
</dbReference>
<keyword evidence="6" id="KW-0143">Chaperone</keyword>
<keyword evidence="4 9" id="KW-1133">Transmembrane helix</keyword>
<reference evidence="11" key="1">
    <citation type="submission" date="2022-08" db="EMBL/GenBank/DDBJ databases">
        <title>Genomic Encyclopedia of Type Strains, Phase III (KMG-III): the genomes of soil and plant-associated and newly described type strains.</title>
        <authorList>
            <person name="Whitman W."/>
        </authorList>
    </citation>
    <scope>NUCLEOTIDE SEQUENCE</scope>
    <source>
        <strain evidence="11">HMT 1</strain>
    </source>
</reference>
<dbReference type="EMBL" id="JANUCT010000001">
    <property type="protein sequence ID" value="MCS3902126.1"/>
    <property type="molecule type" value="Genomic_DNA"/>
</dbReference>
<comment type="similarity">
    <text evidence="7">Belongs to the YfgM family.</text>
</comment>
<evidence type="ECO:0000256" key="9">
    <source>
        <dbReference type="SAM" id="Phobius"/>
    </source>
</evidence>
<accession>A0AAE3L0T2</accession>
<dbReference type="InterPro" id="IPR011990">
    <property type="entry name" value="TPR-like_helical_dom_sf"/>
</dbReference>
<proteinExistence type="inferred from homology"/>
<evidence type="ECO:0000256" key="3">
    <source>
        <dbReference type="ARBA" id="ARBA00022692"/>
    </source>
</evidence>
<feature type="transmembrane region" description="Helical" evidence="9">
    <location>
        <begin position="20"/>
        <end position="41"/>
    </location>
</feature>
<evidence type="ECO:0000313" key="12">
    <source>
        <dbReference type="Proteomes" id="UP001204445"/>
    </source>
</evidence>
<comment type="subcellular location">
    <subcellularLocation>
        <location evidence="1">Cell membrane</location>
        <topology evidence="1">Single-pass type II membrane protein</topology>
    </subcellularLocation>
</comment>
<keyword evidence="12" id="KW-1185">Reference proteome</keyword>
<evidence type="ECO:0000313" key="11">
    <source>
        <dbReference type="EMBL" id="MCS3902126.1"/>
    </source>
</evidence>
<sequence length="225" mass="24663">MADRTDEEQVEAIKEWWRENGMAVVIGIVVGIGALVGWRGWSEYQENRAREASSLYQEMLAARAAGDSEQLQDKGTQLLADYAATPYAGFAALALARQALAADDLETAESRLRQALESLDEDSLQHVARLRLVRVLTAREQYDAALELLQSTDFGRFTAEYEELRGDILLGREDTAGAREAYRLALANTSPQAGGRELLQMKLESVGGKATPVNTTELDSAADNL</sequence>
<evidence type="ECO:0000256" key="2">
    <source>
        <dbReference type="ARBA" id="ARBA00022475"/>
    </source>
</evidence>
<name>A0AAE3L0T2_9GAMM</name>
<feature type="domain" description="Ancillary SecYEG translocon subunit/Cell division coordinator CpoB TPR" evidence="10">
    <location>
        <begin position="14"/>
        <end position="207"/>
    </location>
</feature>
<organism evidence="11 12">
    <name type="scientific">Methylohalomonas lacus</name>
    <dbReference type="NCBI Taxonomy" id="398773"/>
    <lineage>
        <taxon>Bacteria</taxon>
        <taxon>Pseudomonadati</taxon>
        <taxon>Pseudomonadota</taxon>
        <taxon>Gammaproteobacteria</taxon>
        <taxon>Methylohalomonadales</taxon>
        <taxon>Methylohalomonadaceae</taxon>
        <taxon>Methylohalomonas</taxon>
    </lineage>
</organism>
<keyword evidence="5 9" id="KW-0472">Membrane</keyword>
<protein>
    <recommendedName>
        <fullName evidence="8">Ancillary SecYEG translocon subunit</fullName>
    </recommendedName>
</protein>
<evidence type="ECO:0000256" key="6">
    <source>
        <dbReference type="ARBA" id="ARBA00023186"/>
    </source>
</evidence>
<dbReference type="PIRSF" id="PIRSF006170">
    <property type="entry name" value="YfgM"/>
    <property type="match status" value="1"/>
</dbReference>
<keyword evidence="2" id="KW-1003">Cell membrane</keyword>